<comment type="caution">
    <text evidence="3">The sequence shown here is derived from an EMBL/GenBank/DDBJ whole genome shotgun (WGS) entry which is preliminary data.</text>
</comment>
<reference evidence="3" key="2">
    <citation type="submission" date="2023-06" db="EMBL/GenBank/DDBJ databases">
        <authorList>
            <consortium name="Lawrence Berkeley National Laboratory"/>
            <person name="Haridas S."/>
            <person name="Hensen N."/>
            <person name="Bonometti L."/>
            <person name="Westerberg I."/>
            <person name="Brannstrom I.O."/>
            <person name="Guillou S."/>
            <person name="Cros-Aarteil S."/>
            <person name="Calhoun S."/>
            <person name="Kuo A."/>
            <person name="Mondo S."/>
            <person name="Pangilinan J."/>
            <person name="Riley R."/>
            <person name="Labutti K."/>
            <person name="Andreopoulos B."/>
            <person name="Lipzen A."/>
            <person name="Chen C."/>
            <person name="Yanf M."/>
            <person name="Daum C."/>
            <person name="Ng V."/>
            <person name="Clum A."/>
            <person name="Steindorff A."/>
            <person name="Ohm R."/>
            <person name="Martin F."/>
            <person name="Silar P."/>
            <person name="Natvig D."/>
            <person name="Lalanne C."/>
            <person name="Gautier V."/>
            <person name="Ament-Velasquez S.L."/>
            <person name="Kruys A."/>
            <person name="Hutchinson M.I."/>
            <person name="Powell A.J."/>
            <person name="Barry K."/>
            <person name="Miller A.N."/>
            <person name="Grigoriev I.V."/>
            <person name="Debuchy R."/>
            <person name="Gladieux P."/>
            <person name="Thoren M.H."/>
            <person name="Johannesson H."/>
        </authorList>
    </citation>
    <scope>NUCLEOTIDE SEQUENCE</scope>
    <source>
        <strain evidence="3">CBS 955.72</strain>
    </source>
</reference>
<name>A0AAJ0HDM2_9PEZI</name>
<dbReference type="Proteomes" id="UP001275084">
    <property type="component" value="Unassembled WGS sequence"/>
</dbReference>
<reference evidence="3" key="1">
    <citation type="journal article" date="2023" name="Mol. Phylogenet. Evol.">
        <title>Genome-scale phylogeny and comparative genomics of the fungal order Sordariales.</title>
        <authorList>
            <person name="Hensen N."/>
            <person name="Bonometti L."/>
            <person name="Westerberg I."/>
            <person name="Brannstrom I.O."/>
            <person name="Guillou S."/>
            <person name="Cros-Aarteil S."/>
            <person name="Calhoun S."/>
            <person name="Haridas S."/>
            <person name="Kuo A."/>
            <person name="Mondo S."/>
            <person name="Pangilinan J."/>
            <person name="Riley R."/>
            <person name="LaButti K."/>
            <person name="Andreopoulos B."/>
            <person name="Lipzen A."/>
            <person name="Chen C."/>
            <person name="Yan M."/>
            <person name="Daum C."/>
            <person name="Ng V."/>
            <person name="Clum A."/>
            <person name="Steindorff A."/>
            <person name="Ohm R.A."/>
            <person name="Martin F."/>
            <person name="Silar P."/>
            <person name="Natvig D.O."/>
            <person name="Lalanne C."/>
            <person name="Gautier V."/>
            <person name="Ament-Velasquez S.L."/>
            <person name="Kruys A."/>
            <person name="Hutchinson M.I."/>
            <person name="Powell A.J."/>
            <person name="Barry K."/>
            <person name="Miller A.N."/>
            <person name="Grigoriev I.V."/>
            <person name="Debuchy R."/>
            <person name="Gladieux P."/>
            <person name="Hiltunen Thoren M."/>
            <person name="Johannesson H."/>
        </authorList>
    </citation>
    <scope>NUCLEOTIDE SEQUENCE</scope>
    <source>
        <strain evidence="3">CBS 955.72</strain>
    </source>
</reference>
<protein>
    <recommendedName>
        <fullName evidence="5">ABC transmembrane type-1 domain-containing protein</fullName>
    </recommendedName>
</protein>
<proteinExistence type="predicted"/>
<dbReference type="EMBL" id="JAUIQD010000005">
    <property type="protein sequence ID" value="KAK3348857.1"/>
    <property type="molecule type" value="Genomic_DNA"/>
</dbReference>
<dbReference type="AlphaFoldDB" id="A0AAJ0HDM2"/>
<evidence type="ECO:0000256" key="2">
    <source>
        <dbReference type="SAM" id="SignalP"/>
    </source>
</evidence>
<keyword evidence="1" id="KW-1133">Transmembrane helix</keyword>
<evidence type="ECO:0000313" key="4">
    <source>
        <dbReference type="Proteomes" id="UP001275084"/>
    </source>
</evidence>
<evidence type="ECO:0000313" key="3">
    <source>
        <dbReference type="EMBL" id="KAK3348857.1"/>
    </source>
</evidence>
<evidence type="ECO:0008006" key="5">
    <source>
        <dbReference type="Google" id="ProtNLM"/>
    </source>
</evidence>
<feature type="transmembrane region" description="Helical" evidence="1">
    <location>
        <begin position="43"/>
        <end position="68"/>
    </location>
</feature>
<feature type="chain" id="PRO_5042465418" description="ABC transmembrane type-1 domain-containing protein" evidence="2">
    <location>
        <begin position="28"/>
        <end position="117"/>
    </location>
</feature>
<gene>
    <name evidence="3" type="ORF">B0T25DRAFT_581929</name>
</gene>
<keyword evidence="4" id="KW-1185">Reference proteome</keyword>
<keyword evidence="2" id="KW-0732">Signal</keyword>
<accession>A0AAJ0HDM2</accession>
<evidence type="ECO:0000256" key="1">
    <source>
        <dbReference type="SAM" id="Phobius"/>
    </source>
</evidence>
<organism evidence="3 4">
    <name type="scientific">Lasiosphaeria hispida</name>
    <dbReference type="NCBI Taxonomy" id="260671"/>
    <lineage>
        <taxon>Eukaryota</taxon>
        <taxon>Fungi</taxon>
        <taxon>Dikarya</taxon>
        <taxon>Ascomycota</taxon>
        <taxon>Pezizomycotina</taxon>
        <taxon>Sordariomycetes</taxon>
        <taxon>Sordariomycetidae</taxon>
        <taxon>Sordariales</taxon>
        <taxon>Lasiosphaeriaceae</taxon>
        <taxon>Lasiosphaeria</taxon>
    </lineage>
</organism>
<keyword evidence="1" id="KW-0812">Transmembrane</keyword>
<feature type="signal peptide" evidence="2">
    <location>
        <begin position="1"/>
        <end position="27"/>
    </location>
</feature>
<sequence>MPPAILAAELLRLLIGACLVICVGADAEDDFSNNLFTDSAPLLALFVVPLGIITAIIGAIRVGGLSWLKTIIGRARESRVITEAELMSFTSKEICELWNGQEIVRVIGVGLIREVSR</sequence>
<keyword evidence="1" id="KW-0472">Membrane</keyword>